<dbReference type="PANTHER" id="PTHR36562:SF5">
    <property type="entry name" value="SERINE_ARGININE REPETITIVE MATRIX 2"/>
    <property type="match status" value="1"/>
</dbReference>
<evidence type="ECO:0000313" key="11">
    <source>
        <dbReference type="Proteomes" id="UP000002037"/>
    </source>
</evidence>
<comment type="similarity">
    <text evidence="2">Belongs to the CWC21 family.</text>
</comment>
<dbReference type="InterPro" id="IPR013170">
    <property type="entry name" value="mRNA_splic_Cwf21_dom"/>
</dbReference>
<evidence type="ECO:0000256" key="2">
    <source>
        <dbReference type="ARBA" id="ARBA00005954"/>
    </source>
</evidence>
<feature type="domain" description="CWF21" evidence="9">
    <location>
        <begin position="71"/>
        <end position="117"/>
    </location>
</feature>
<evidence type="ECO:0000256" key="1">
    <source>
        <dbReference type="ARBA" id="ARBA00004123"/>
    </source>
</evidence>
<dbReference type="SMART" id="SM01115">
    <property type="entry name" value="cwf21"/>
    <property type="match status" value="1"/>
</dbReference>
<dbReference type="PANTHER" id="PTHR36562">
    <property type="entry name" value="SERINE/ARGININE REPETITIVE MATRIX 2"/>
    <property type="match status" value="1"/>
</dbReference>
<dbReference type="AlphaFoldDB" id="C5MBA8"/>
<evidence type="ECO:0000256" key="3">
    <source>
        <dbReference type="ARBA" id="ARBA00020641"/>
    </source>
</evidence>
<dbReference type="GO" id="GO:0005681">
    <property type="term" value="C:spliceosomal complex"/>
    <property type="evidence" value="ECO:0007669"/>
    <property type="project" value="UniProtKB-KW"/>
</dbReference>
<dbReference type="RefSeq" id="XP_002549053.1">
    <property type="nucleotide sequence ID" value="XM_002549007.1"/>
</dbReference>
<dbReference type="KEGG" id="ctp:CTRG_03350"/>
<feature type="compositionally biased region" description="Polar residues" evidence="8">
    <location>
        <begin position="11"/>
        <end position="31"/>
    </location>
</feature>
<evidence type="ECO:0000259" key="9">
    <source>
        <dbReference type="SMART" id="SM01115"/>
    </source>
</evidence>
<evidence type="ECO:0000256" key="5">
    <source>
        <dbReference type="ARBA" id="ARBA00022728"/>
    </source>
</evidence>
<keyword evidence="11" id="KW-1185">Reference proteome</keyword>
<proteinExistence type="inferred from homology"/>
<reference evidence="10 11" key="1">
    <citation type="journal article" date="2009" name="Nature">
        <title>Evolution of pathogenicity and sexual reproduction in eight Candida genomes.</title>
        <authorList>
            <person name="Butler G."/>
            <person name="Rasmussen M.D."/>
            <person name="Lin M.F."/>
            <person name="Santos M.A."/>
            <person name="Sakthikumar S."/>
            <person name="Munro C.A."/>
            <person name="Rheinbay E."/>
            <person name="Grabherr M."/>
            <person name="Forche A."/>
            <person name="Reedy J.L."/>
            <person name="Agrafioti I."/>
            <person name="Arnaud M.B."/>
            <person name="Bates S."/>
            <person name="Brown A.J."/>
            <person name="Brunke S."/>
            <person name="Costanzo M.C."/>
            <person name="Fitzpatrick D.A."/>
            <person name="de Groot P.W."/>
            <person name="Harris D."/>
            <person name="Hoyer L.L."/>
            <person name="Hube B."/>
            <person name="Klis F.M."/>
            <person name="Kodira C."/>
            <person name="Lennard N."/>
            <person name="Logue M.E."/>
            <person name="Martin R."/>
            <person name="Neiman A.M."/>
            <person name="Nikolaou E."/>
            <person name="Quail M.A."/>
            <person name="Quinn J."/>
            <person name="Santos M.C."/>
            <person name="Schmitzberger F.F."/>
            <person name="Sherlock G."/>
            <person name="Shah P."/>
            <person name="Silverstein K.A."/>
            <person name="Skrzypek M.S."/>
            <person name="Soll D."/>
            <person name="Staggs R."/>
            <person name="Stansfield I."/>
            <person name="Stumpf M.P."/>
            <person name="Sudbery P.E."/>
            <person name="Srikantha T."/>
            <person name="Zeng Q."/>
            <person name="Berman J."/>
            <person name="Berriman M."/>
            <person name="Heitman J."/>
            <person name="Gow N.A."/>
            <person name="Lorenz M.C."/>
            <person name="Birren B.W."/>
            <person name="Kellis M."/>
            <person name="Cuomo C.A."/>
        </authorList>
    </citation>
    <scope>NUCLEOTIDE SEQUENCE [LARGE SCALE GENOMIC DNA]</scope>
    <source>
        <strain evidence="11">ATCC MYA-3404 / T1</strain>
    </source>
</reference>
<evidence type="ECO:0000256" key="4">
    <source>
        <dbReference type="ARBA" id="ARBA00022664"/>
    </source>
</evidence>
<dbReference type="GO" id="GO:0006397">
    <property type="term" value="P:mRNA processing"/>
    <property type="evidence" value="ECO:0007669"/>
    <property type="project" value="UniProtKB-KW"/>
</dbReference>
<dbReference type="OrthoDB" id="10267305at2759"/>
<dbReference type="Proteomes" id="UP000002037">
    <property type="component" value="Unassembled WGS sequence"/>
</dbReference>
<dbReference type="EMBL" id="GG692398">
    <property type="protein sequence ID" value="EER32925.1"/>
    <property type="molecule type" value="Genomic_DNA"/>
</dbReference>
<dbReference type="VEuPathDB" id="FungiDB:CTRG_03350"/>
<keyword evidence="7" id="KW-0539">Nucleus</keyword>
<dbReference type="GO" id="GO:0008380">
    <property type="term" value="P:RNA splicing"/>
    <property type="evidence" value="ECO:0007669"/>
    <property type="project" value="UniProtKB-KW"/>
</dbReference>
<sequence>MSYNGIGLQSVKGSSTSGHVQKNLSSTSSRVSKPGFHESRKLKINQDKLSNDLNNINNELKQNNEIKKELINHESLRKIEVKCMDLREKLEDEDVLNDDEIDFKVDELRKKLIKENEDVNDNKEKKTYEYKRLYNEKEKSRRT</sequence>
<dbReference type="eggNOG" id="KOG1869">
    <property type="taxonomic scope" value="Eukaryota"/>
</dbReference>
<organism evidence="10 11">
    <name type="scientific">Candida tropicalis (strain ATCC MYA-3404 / T1)</name>
    <name type="common">Yeast</name>
    <dbReference type="NCBI Taxonomy" id="294747"/>
    <lineage>
        <taxon>Eukaryota</taxon>
        <taxon>Fungi</taxon>
        <taxon>Dikarya</taxon>
        <taxon>Ascomycota</taxon>
        <taxon>Saccharomycotina</taxon>
        <taxon>Pichiomycetes</taxon>
        <taxon>Debaryomycetaceae</taxon>
        <taxon>Candida/Lodderomyces clade</taxon>
        <taxon>Candida</taxon>
    </lineage>
</organism>
<evidence type="ECO:0000313" key="10">
    <source>
        <dbReference type="EMBL" id="EER32925.1"/>
    </source>
</evidence>
<keyword evidence="5" id="KW-0747">Spliceosome</keyword>
<dbReference type="HOGENOM" id="CLU_067891_3_0_1"/>
<dbReference type="STRING" id="294747.C5MBA8"/>
<dbReference type="GeneID" id="8300306"/>
<evidence type="ECO:0000256" key="8">
    <source>
        <dbReference type="SAM" id="MobiDB-lite"/>
    </source>
</evidence>
<feature type="region of interest" description="Disordered" evidence="8">
    <location>
        <begin position="1"/>
        <end position="43"/>
    </location>
</feature>
<dbReference type="Pfam" id="PF08312">
    <property type="entry name" value="cwf21"/>
    <property type="match status" value="1"/>
</dbReference>
<keyword evidence="6" id="KW-0508">mRNA splicing</keyword>
<dbReference type="InterPro" id="IPR051372">
    <property type="entry name" value="CWC21"/>
</dbReference>
<comment type="subcellular location">
    <subcellularLocation>
        <location evidence="1">Nucleus</location>
    </subcellularLocation>
</comment>
<dbReference type="Gene3D" id="6.10.140.420">
    <property type="match status" value="1"/>
</dbReference>
<dbReference type="CDD" id="cd21372">
    <property type="entry name" value="cwf21_CWC21-like"/>
    <property type="match status" value="1"/>
</dbReference>
<accession>C5MBA8</accession>
<protein>
    <recommendedName>
        <fullName evidence="3">Pre-mRNA-splicing factor CWC21</fullName>
    </recommendedName>
</protein>
<evidence type="ECO:0000256" key="6">
    <source>
        <dbReference type="ARBA" id="ARBA00023187"/>
    </source>
</evidence>
<evidence type="ECO:0000256" key="7">
    <source>
        <dbReference type="ARBA" id="ARBA00023242"/>
    </source>
</evidence>
<keyword evidence="4" id="KW-0507">mRNA processing</keyword>
<gene>
    <name evidence="10" type="ORF">CTRG_03350</name>
</gene>
<name>C5MBA8_CANTT</name>